<dbReference type="EMBL" id="CP133461">
    <property type="protein sequence ID" value="WMV76605.1"/>
    <property type="molecule type" value="Genomic_DNA"/>
</dbReference>
<accession>A0ABY9QDS5</accession>
<reference evidence="1 2" key="1">
    <citation type="submission" date="2023-08" db="EMBL/GenBank/DDBJ databases">
        <title>Complete genome sequence of Geobacillus thermodenitrificans K1041, a genetically tractable strain representative of the genus Geobacillus.</title>
        <authorList>
            <person name="Kani S."/>
            <person name="Suzuki H."/>
        </authorList>
    </citation>
    <scope>NUCLEOTIDE SEQUENCE [LARGE SCALE GENOMIC DNA]</scope>
    <source>
        <strain evidence="1 2">K1041</strain>
    </source>
</reference>
<keyword evidence="2" id="KW-1185">Reference proteome</keyword>
<organism evidence="1 2">
    <name type="scientific">Geobacillus thermodenitrificans</name>
    <dbReference type="NCBI Taxonomy" id="33940"/>
    <lineage>
        <taxon>Bacteria</taxon>
        <taxon>Bacillati</taxon>
        <taxon>Bacillota</taxon>
        <taxon>Bacilli</taxon>
        <taxon>Bacillales</taxon>
        <taxon>Anoxybacillaceae</taxon>
        <taxon>Geobacillus</taxon>
    </lineage>
</organism>
<dbReference type="SUPFAM" id="SSF159121">
    <property type="entry name" value="BC4932-like"/>
    <property type="match status" value="1"/>
</dbReference>
<dbReference type="Proteomes" id="UP001297580">
    <property type="component" value="Chromosome"/>
</dbReference>
<dbReference type="Pfam" id="PF06486">
    <property type="entry name" value="DUF1093"/>
    <property type="match status" value="1"/>
</dbReference>
<evidence type="ECO:0000313" key="1">
    <source>
        <dbReference type="EMBL" id="WMV76605.1"/>
    </source>
</evidence>
<dbReference type="NCBIfam" id="TIGR01655">
    <property type="entry name" value="yxeA_fam"/>
    <property type="match status" value="1"/>
</dbReference>
<dbReference type="InterPro" id="IPR006542">
    <property type="entry name" value="DUF1093"/>
</dbReference>
<name>A0ABY9QDS5_GEOTD</name>
<protein>
    <submittedName>
        <fullName evidence="1">YxeA family protein</fullName>
    </submittedName>
</protein>
<proteinExistence type="predicted"/>
<gene>
    <name evidence="1" type="ORF">HSX42_01905</name>
</gene>
<dbReference type="PANTHER" id="PTHR36433:SF2">
    <property type="entry name" value="YXEA FAMILY PROTEIN"/>
    <property type="match status" value="1"/>
</dbReference>
<dbReference type="GeneID" id="87622096"/>
<dbReference type="Gene3D" id="2.40.50.480">
    <property type="match status" value="1"/>
</dbReference>
<dbReference type="RefSeq" id="WP_029761624.1">
    <property type="nucleotide sequence ID" value="NZ_CP017694.1"/>
</dbReference>
<sequence>MKKIIGMIIALVVVFVGFFTIVPEEDRDHINPFIPKEVIYVQIYEDPAPHGQRYKYTLTGYTEDGEEKEITFTAGKVLKEKAILKVNAKGSFVEKWEEVQPEELPEKVRGKMDSVPSN</sequence>
<dbReference type="InterPro" id="IPR036166">
    <property type="entry name" value="YxeA-like_sf"/>
</dbReference>
<evidence type="ECO:0000313" key="2">
    <source>
        <dbReference type="Proteomes" id="UP001297580"/>
    </source>
</evidence>
<dbReference type="PANTHER" id="PTHR36433">
    <property type="entry name" value="HYPOTHETICAL CYTOSOLIC PROTEIN"/>
    <property type="match status" value="1"/>
</dbReference>